<sequence length="175" mass="20195">MPGDYDERRRHFFYLRLTTAIEGMSGKRADHLSLDDLEKWVSILLTECILAYNGTCGEVIKGHAKGALRSLNAENYTFPCSKCNKRPHAIISHLRDRHGATLYFPKLPVISFPQTDTSHITFALEQILAEYPRITDPPVEDVIEDESTLRNRADRDIDELKELFRLRQQRLRDPA</sequence>
<gene>
    <name evidence="1" type="ORF">HPBE_LOCUS17275</name>
</gene>
<accession>A0A183G6F2</accession>
<dbReference type="WBParaSite" id="HPBE_0001727601-mRNA-1">
    <property type="protein sequence ID" value="HPBE_0001727601-mRNA-1"/>
    <property type="gene ID" value="HPBE_0001727601"/>
</dbReference>
<reference evidence="1 2" key="1">
    <citation type="submission" date="2018-11" db="EMBL/GenBank/DDBJ databases">
        <authorList>
            <consortium name="Pathogen Informatics"/>
        </authorList>
    </citation>
    <scope>NUCLEOTIDE SEQUENCE [LARGE SCALE GENOMIC DNA]</scope>
</reference>
<dbReference type="AlphaFoldDB" id="A0A183G6F2"/>
<evidence type="ECO:0000313" key="3">
    <source>
        <dbReference type="WBParaSite" id="HPBE_0001727601-mRNA-1"/>
    </source>
</evidence>
<evidence type="ECO:0000313" key="1">
    <source>
        <dbReference type="EMBL" id="VDP08428.1"/>
    </source>
</evidence>
<name>A0A183G6F2_HELPZ</name>
<keyword evidence="2" id="KW-1185">Reference proteome</keyword>
<reference evidence="3" key="2">
    <citation type="submission" date="2019-09" db="UniProtKB">
        <authorList>
            <consortium name="WormBaseParasite"/>
        </authorList>
    </citation>
    <scope>IDENTIFICATION</scope>
</reference>
<evidence type="ECO:0000313" key="2">
    <source>
        <dbReference type="Proteomes" id="UP000050761"/>
    </source>
</evidence>
<dbReference type="Proteomes" id="UP000050761">
    <property type="component" value="Unassembled WGS sequence"/>
</dbReference>
<organism evidence="2 3">
    <name type="scientific">Heligmosomoides polygyrus</name>
    <name type="common">Parasitic roundworm</name>
    <dbReference type="NCBI Taxonomy" id="6339"/>
    <lineage>
        <taxon>Eukaryota</taxon>
        <taxon>Metazoa</taxon>
        <taxon>Ecdysozoa</taxon>
        <taxon>Nematoda</taxon>
        <taxon>Chromadorea</taxon>
        <taxon>Rhabditida</taxon>
        <taxon>Rhabditina</taxon>
        <taxon>Rhabditomorpha</taxon>
        <taxon>Strongyloidea</taxon>
        <taxon>Heligmosomidae</taxon>
        <taxon>Heligmosomoides</taxon>
    </lineage>
</organism>
<protein>
    <submittedName>
        <fullName evidence="3">C2H2-type domain-containing protein</fullName>
    </submittedName>
</protein>
<accession>A0A3P8BFK3</accession>
<dbReference type="EMBL" id="UZAH01029910">
    <property type="protein sequence ID" value="VDP08428.1"/>
    <property type="molecule type" value="Genomic_DNA"/>
</dbReference>
<proteinExistence type="predicted"/>